<comment type="caution">
    <text evidence="2">The sequence shown here is derived from an EMBL/GenBank/DDBJ whole genome shotgun (WGS) entry which is preliminary data.</text>
</comment>
<gene>
    <name evidence="2" type="ORF">TZ91_00969</name>
</gene>
<dbReference type="EMBL" id="JYGQ01000001">
    <property type="protein sequence ID" value="KJQ73361.1"/>
    <property type="molecule type" value="Genomic_DNA"/>
</dbReference>
<evidence type="ECO:0000256" key="1">
    <source>
        <dbReference type="SAM" id="MobiDB-lite"/>
    </source>
</evidence>
<accession>A0A081PN66</accession>
<feature type="compositionally biased region" description="Polar residues" evidence="1">
    <location>
        <begin position="14"/>
        <end position="32"/>
    </location>
</feature>
<sequence length="207" mass="22043">MAPELEAPEVRTPNAESTGGQNMTTASASNVTAAKPKASGAIASAPLGTLLPTDSKSDLNPAFKSLGYISEDGITNENSPESEEVKAWGGQTVLSSQTEKKDTFKFKLIESLNVEVLKEAYGADNVTGTLSTGITVKANSNELPEHSLVIDILLKNKNFQRIVIPRGKVSEIGEVSYKDGEPIGYELTITALPDDQGNTHYKYIQGA</sequence>
<dbReference type="Pfam" id="PF25681">
    <property type="entry name" value="Phage_TTP_17"/>
    <property type="match status" value="1"/>
</dbReference>
<name>A0A081PN66_STRMT</name>
<dbReference type="InterPro" id="IPR058154">
    <property type="entry name" value="Bxb1_TTP-like"/>
</dbReference>
<proteinExistence type="predicted"/>
<dbReference type="AlphaFoldDB" id="A0A081PN66"/>
<dbReference type="Proteomes" id="UP000033415">
    <property type="component" value="Unassembled WGS sequence"/>
</dbReference>
<evidence type="ECO:0000313" key="2">
    <source>
        <dbReference type="EMBL" id="KJQ73361.1"/>
    </source>
</evidence>
<dbReference type="PATRIC" id="fig|28037.100.peg.1900"/>
<evidence type="ECO:0008006" key="4">
    <source>
        <dbReference type="Google" id="ProtNLM"/>
    </source>
</evidence>
<protein>
    <recommendedName>
        <fullName evidence="4">Phage tail protein</fullName>
    </recommendedName>
</protein>
<feature type="region of interest" description="Disordered" evidence="1">
    <location>
        <begin position="1"/>
        <end position="38"/>
    </location>
</feature>
<organism evidence="2 3">
    <name type="scientific">Streptococcus mitis</name>
    <dbReference type="NCBI Taxonomy" id="28037"/>
    <lineage>
        <taxon>Bacteria</taxon>
        <taxon>Bacillati</taxon>
        <taxon>Bacillota</taxon>
        <taxon>Bacilli</taxon>
        <taxon>Lactobacillales</taxon>
        <taxon>Streptococcaceae</taxon>
        <taxon>Streptococcus</taxon>
        <taxon>Streptococcus mitis group</taxon>
    </lineage>
</organism>
<reference evidence="2 3" key="1">
    <citation type="submission" date="2015-02" db="EMBL/GenBank/DDBJ databases">
        <title>Evolution of amylase-binding proteins of oral streptococcal species.</title>
        <authorList>
            <person name="Haase E.M."/>
        </authorList>
    </citation>
    <scope>NUCLEOTIDE SEQUENCE [LARGE SCALE GENOMIC DNA]</scope>
    <source>
        <strain evidence="2 3">SK137</strain>
    </source>
</reference>
<evidence type="ECO:0000313" key="3">
    <source>
        <dbReference type="Proteomes" id="UP000033415"/>
    </source>
</evidence>